<evidence type="ECO:0000256" key="1">
    <source>
        <dbReference type="SAM" id="MobiDB-lite"/>
    </source>
</evidence>
<reference evidence="2 3" key="1">
    <citation type="submission" date="2018-06" db="EMBL/GenBank/DDBJ databases">
        <title>Freshwater and sediment microbial communities from various areas in North America, analyzing microbe dynamics in response to fracking.</title>
        <authorList>
            <person name="Lamendella R."/>
        </authorList>
    </citation>
    <scope>NUCLEOTIDE SEQUENCE [LARGE SCALE GENOMIC DNA]</scope>
    <source>
        <strain evidence="2 3">114J</strain>
    </source>
</reference>
<organism evidence="2 3">
    <name type="scientific">Marinobacter pelagius</name>
    <dbReference type="NCBI Taxonomy" id="379482"/>
    <lineage>
        <taxon>Bacteria</taxon>
        <taxon>Pseudomonadati</taxon>
        <taxon>Pseudomonadota</taxon>
        <taxon>Gammaproteobacteria</taxon>
        <taxon>Pseudomonadales</taxon>
        <taxon>Marinobacteraceae</taxon>
        <taxon>Marinobacter</taxon>
    </lineage>
</organism>
<dbReference type="AlphaFoldDB" id="A0A366GUC1"/>
<evidence type="ECO:0000313" key="3">
    <source>
        <dbReference type="Proteomes" id="UP000252995"/>
    </source>
</evidence>
<dbReference type="EMBL" id="QNRO01000007">
    <property type="protein sequence ID" value="RBP30728.1"/>
    <property type="molecule type" value="Genomic_DNA"/>
</dbReference>
<sequence length="685" mass="77843">MLLRKSVDLKEIQRTGIDPSTVITVDADGLPWHRFEDDTWDFSYEQGLKPLNFASWFDKQPDALYYEIKLQLKKIFFTLIATPEARMRENVKTFPNYFSVLRKLARLAHRTGCSLANASENSFFQAALRQSVANTLDDIDNIRGSSARVVFYRINYVLNRPDTRDILGLSLFSPDDYDYLMTLLSKAYTRGDGKRTPLVPSRLYARLINTITSELDYVGSYLPQINEFFARYFTEMDYFAFKGDAFESKKRRIRNKRIASGIDCREKFPSKGQVKLQSAEIAKEESGLSDLFDTRCSNISFFSLRSYLAEVQKICGLACLVFSGMRTHELDVLPYDCIERVHIKGFGDVTVLKTHTSKLNGGEYSKAMYWVTNDVAEKAVRIAQVLADCFHMYMTGSSALPDRSKMPLWFSSHPTTQKRFVHYDYPTTVMAGVVSSAKLISNFEIEQEDVDELETFDALRDWEYEVGQAWPFANHQYRRALVVYASRSGMVSLPSLGSQLKHLSLMMTALYSENSSFAENLILNEDGSIPDEHALVKDFREQQVFNMALAFHENVIAASTRLSGGAGKHIQKDKDESNLPKVMKSRKETEKGIREGRIAYRDTVVGGCTRKEVCDSYGIDEVVPCVFGCPDSIIGGDGGKKLKAYAEDLEWGLEDLDRNSPAYRTTESELKKIKVKLLEEEGIEL</sequence>
<dbReference type="RefSeq" id="WP_113862485.1">
    <property type="nucleotide sequence ID" value="NZ_QNRO01000007.1"/>
</dbReference>
<comment type="caution">
    <text evidence="2">The sequence shown here is derived from an EMBL/GenBank/DDBJ whole genome shotgun (WGS) entry which is preliminary data.</text>
</comment>
<feature type="region of interest" description="Disordered" evidence="1">
    <location>
        <begin position="566"/>
        <end position="589"/>
    </location>
</feature>
<proteinExistence type="predicted"/>
<evidence type="ECO:0008006" key="4">
    <source>
        <dbReference type="Google" id="ProtNLM"/>
    </source>
</evidence>
<protein>
    <recommendedName>
        <fullName evidence="4">Phage integrase family protein</fullName>
    </recommendedName>
</protein>
<gene>
    <name evidence="2" type="ORF">DET50_107143</name>
</gene>
<evidence type="ECO:0000313" key="2">
    <source>
        <dbReference type="EMBL" id="RBP30728.1"/>
    </source>
</evidence>
<dbReference type="OrthoDB" id="8768428at2"/>
<accession>A0A366GUC1</accession>
<dbReference type="Proteomes" id="UP000252995">
    <property type="component" value="Unassembled WGS sequence"/>
</dbReference>
<name>A0A366GUC1_9GAMM</name>